<dbReference type="InterPro" id="IPR020631">
    <property type="entry name" value="THF_DH/CycHdrlase_NAD-bd_dom"/>
</dbReference>
<evidence type="ECO:0000256" key="6">
    <source>
        <dbReference type="ARBA" id="ARBA00022857"/>
    </source>
</evidence>
<keyword evidence="10 11" id="KW-0511">Multifunctional enzyme</keyword>
<dbReference type="SUPFAM" id="SSF51735">
    <property type="entry name" value="NAD(P)-binding Rossmann-fold domains"/>
    <property type="match status" value="1"/>
</dbReference>
<dbReference type="InterPro" id="IPR036291">
    <property type="entry name" value="NAD(P)-bd_dom_sf"/>
</dbReference>
<feature type="domain" description="Tetrahydrofolate dehydrogenase/cyclohydrolase NAD(P)-binding" evidence="13">
    <location>
        <begin position="343"/>
        <end position="480"/>
    </location>
</feature>
<proteinExistence type="inferred from homology"/>
<evidence type="ECO:0000256" key="7">
    <source>
        <dbReference type="ARBA" id="ARBA00023002"/>
    </source>
</evidence>
<feature type="domain" description="Tetrahydrofolate dehydrogenase/cyclohydrolase catalytic" evidence="12">
    <location>
        <begin position="210"/>
        <end position="324"/>
    </location>
</feature>
<dbReference type="Gene3D" id="1.20.120.680">
    <property type="entry name" value="Formiminotetrahydrofolate cyclodeaminase monomer, up-and-down helical bundle"/>
    <property type="match status" value="1"/>
</dbReference>
<sequence length="484" mass="48663">MRDDTIHDFLAKLADRVPAPGGGASAALHAAQAAALLAMVARYTRAGEHAETIARVTAEADALRDRALTLAEDDAAAFTAVTDAYKLPKATDDDKKARSAAIAAATLGAAKPPADLVAAVAEIVALAEELLPIGNRNVISDIAAATEAAIAAATTARVNIEINLGGVKDPDEAAVLLETVARVDDLTARAAAVTLAVRDVIGAPVVTDVLSGKELAAGIRRETRELAEALALTGRRPKLAVVVATDDESSAWYVRSIATAAGKAGIDCDIVDLGADVNADAIRETLARLSADPAVHGLMLQTPLPAGAKLEDLATAIAHEKDVDGANPVSLGRLAAGLPAFAPATAEAVLALLDHHGIALEGRSVAVVGRSNVVGKPAAHLLLDRNATVTICHSRTRDLAAVTSAADVLVAAVGRPGLITAAHVGRGATVIDVGTNPTPEGGLVGDVADVDGRAGAITPVPGGVGPVTTALLLRHTVAAAGDAA</sequence>
<dbReference type="InterPro" id="IPR000672">
    <property type="entry name" value="THF_DH/CycHdrlase"/>
</dbReference>
<dbReference type="Pfam" id="PF04961">
    <property type="entry name" value="FTCD_C"/>
    <property type="match status" value="1"/>
</dbReference>
<feature type="binding site" evidence="11">
    <location>
        <position position="435"/>
    </location>
    <ligand>
        <name>NADP(+)</name>
        <dbReference type="ChEBI" id="CHEBI:58349"/>
    </ligand>
</feature>
<dbReference type="PANTHER" id="PTHR48099">
    <property type="entry name" value="C-1-TETRAHYDROFOLATE SYNTHASE, CYTOPLASMIC-RELATED"/>
    <property type="match status" value="1"/>
</dbReference>
<dbReference type="AlphaFoldDB" id="A0A841FJG2"/>
<organism evidence="15 16">
    <name type="scientific">Phytomonospora endophytica</name>
    <dbReference type="NCBI Taxonomy" id="714109"/>
    <lineage>
        <taxon>Bacteria</taxon>
        <taxon>Bacillati</taxon>
        <taxon>Actinomycetota</taxon>
        <taxon>Actinomycetes</taxon>
        <taxon>Micromonosporales</taxon>
        <taxon>Micromonosporaceae</taxon>
        <taxon>Phytomonospora</taxon>
    </lineage>
</organism>
<dbReference type="EC" id="1.5.1.5" evidence="11"/>
<feature type="binding site" evidence="11">
    <location>
        <begin position="369"/>
        <end position="371"/>
    </location>
    <ligand>
        <name>NADP(+)</name>
        <dbReference type="ChEBI" id="CHEBI:58349"/>
    </ligand>
</feature>
<accession>A0A841FJG2</accession>
<dbReference type="InterPro" id="IPR036178">
    <property type="entry name" value="Formintransfe-cycloase-like_sf"/>
</dbReference>
<keyword evidence="3 11" id="KW-0028">Amino-acid biosynthesis</keyword>
<evidence type="ECO:0000256" key="2">
    <source>
        <dbReference type="ARBA" id="ARBA00022563"/>
    </source>
</evidence>
<evidence type="ECO:0000256" key="4">
    <source>
        <dbReference type="ARBA" id="ARBA00022755"/>
    </source>
</evidence>
<dbReference type="Pfam" id="PF00763">
    <property type="entry name" value="THF_DHG_CYH"/>
    <property type="match status" value="1"/>
</dbReference>
<evidence type="ECO:0000259" key="13">
    <source>
        <dbReference type="Pfam" id="PF02882"/>
    </source>
</evidence>
<dbReference type="UniPathway" id="UPA00193"/>
<evidence type="ECO:0000256" key="1">
    <source>
        <dbReference type="ARBA" id="ARBA00004777"/>
    </source>
</evidence>
<evidence type="ECO:0000256" key="9">
    <source>
        <dbReference type="ARBA" id="ARBA00023167"/>
    </source>
</evidence>
<dbReference type="EMBL" id="JACHGT010000012">
    <property type="protein sequence ID" value="MBB6037461.1"/>
    <property type="molecule type" value="Genomic_DNA"/>
</dbReference>
<dbReference type="CDD" id="cd01080">
    <property type="entry name" value="NAD_bind_m-THF_DH_Cyclohyd"/>
    <property type="match status" value="1"/>
</dbReference>
<keyword evidence="9 11" id="KW-0486">Methionine biosynthesis</keyword>
<evidence type="ECO:0000259" key="14">
    <source>
        <dbReference type="Pfam" id="PF04961"/>
    </source>
</evidence>
<dbReference type="Gene3D" id="3.40.50.10860">
    <property type="entry name" value="Leucine Dehydrogenase, chain A, domain 1"/>
    <property type="match status" value="1"/>
</dbReference>
<dbReference type="HAMAP" id="MF_01576">
    <property type="entry name" value="THF_DHG_CYH"/>
    <property type="match status" value="1"/>
</dbReference>
<comment type="catalytic activity">
    <reaction evidence="11">
        <text>(6R)-5,10-methylene-5,6,7,8-tetrahydrofolate + NADP(+) = (6R)-5,10-methenyltetrahydrofolate + NADPH</text>
        <dbReference type="Rhea" id="RHEA:22812"/>
        <dbReference type="ChEBI" id="CHEBI:15636"/>
        <dbReference type="ChEBI" id="CHEBI:57455"/>
        <dbReference type="ChEBI" id="CHEBI:57783"/>
        <dbReference type="ChEBI" id="CHEBI:58349"/>
        <dbReference type="EC" id="1.5.1.5"/>
    </reaction>
</comment>
<dbReference type="EC" id="3.5.4.9" evidence="11"/>
<comment type="catalytic activity">
    <reaction evidence="11">
        <text>(6R)-5,10-methenyltetrahydrofolate + H2O = (6R)-10-formyltetrahydrofolate + H(+)</text>
        <dbReference type="Rhea" id="RHEA:23700"/>
        <dbReference type="ChEBI" id="CHEBI:15377"/>
        <dbReference type="ChEBI" id="CHEBI:15378"/>
        <dbReference type="ChEBI" id="CHEBI:57455"/>
        <dbReference type="ChEBI" id="CHEBI:195366"/>
        <dbReference type="EC" id="3.5.4.9"/>
    </reaction>
</comment>
<keyword evidence="8 11" id="KW-0368">Histidine biosynthesis</keyword>
<evidence type="ECO:0000256" key="5">
    <source>
        <dbReference type="ARBA" id="ARBA00022801"/>
    </source>
</evidence>
<evidence type="ECO:0000256" key="10">
    <source>
        <dbReference type="ARBA" id="ARBA00023268"/>
    </source>
</evidence>
<feature type="domain" description="Cyclodeaminase/cyclohydrolase" evidence="14">
    <location>
        <begin position="5"/>
        <end position="179"/>
    </location>
</feature>
<dbReference type="GO" id="GO:0000105">
    <property type="term" value="P:L-histidine biosynthetic process"/>
    <property type="evidence" value="ECO:0007669"/>
    <property type="project" value="UniProtKB-KW"/>
</dbReference>
<dbReference type="InterPro" id="IPR020630">
    <property type="entry name" value="THF_DH/CycHdrlase_cat_dom"/>
</dbReference>
<dbReference type="InterPro" id="IPR046346">
    <property type="entry name" value="Aminoacid_DH-like_N_sf"/>
</dbReference>
<evidence type="ECO:0000259" key="12">
    <source>
        <dbReference type="Pfam" id="PF00763"/>
    </source>
</evidence>
<evidence type="ECO:0000313" key="16">
    <source>
        <dbReference type="Proteomes" id="UP000548476"/>
    </source>
</evidence>
<dbReference type="Proteomes" id="UP000548476">
    <property type="component" value="Unassembled WGS sequence"/>
</dbReference>
<keyword evidence="5 11" id="KW-0378">Hydrolase</keyword>
<keyword evidence="7 11" id="KW-0560">Oxidoreductase</keyword>
<comment type="similarity">
    <text evidence="11">Belongs to the tetrahydrofolate dehydrogenase/cyclohydrolase family.</text>
</comment>
<dbReference type="SUPFAM" id="SSF101262">
    <property type="entry name" value="Methenyltetrahydrofolate cyclohydrolase-like"/>
    <property type="match status" value="1"/>
</dbReference>
<evidence type="ECO:0000256" key="3">
    <source>
        <dbReference type="ARBA" id="ARBA00022605"/>
    </source>
</evidence>
<dbReference type="GO" id="GO:0005829">
    <property type="term" value="C:cytosol"/>
    <property type="evidence" value="ECO:0007669"/>
    <property type="project" value="TreeGrafter"/>
</dbReference>
<keyword evidence="6 11" id="KW-0521">NADP</keyword>
<dbReference type="GO" id="GO:0004477">
    <property type="term" value="F:methenyltetrahydrofolate cyclohydrolase activity"/>
    <property type="evidence" value="ECO:0007669"/>
    <property type="project" value="UniProtKB-UniRule"/>
</dbReference>
<keyword evidence="2 11" id="KW-0554">One-carbon metabolism</keyword>
<keyword evidence="16" id="KW-1185">Reference proteome</keyword>
<gene>
    <name evidence="11" type="primary">folD</name>
    <name evidence="15" type="ORF">HNR73_005337</name>
</gene>
<evidence type="ECO:0000256" key="8">
    <source>
        <dbReference type="ARBA" id="ARBA00023102"/>
    </source>
</evidence>
<dbReference type="GO" id="GO:0009086">
    <property type="term" value="P:methionine biosynthetic process"/>
    <property type="evidence" value="ECO:0007669"/>
    <property type="project" value="UniProtKB-KW"/>
</dbReference>
<dbReference type="SUPFAM" id="SSF53223">
    <property type="entry name" value="Aminoacid dehydrogenase-like, N-terminal domain"/>
    <property type="match status" value="1"/>
</dbReference>
<reference evidence="15 16" key="1">
    <citation type="submission" date="2020-08" db="EMBL/GenBank/DDBJ databases">
        <title>Genomic Encyclopedia of Type Strains, Phase IV (KMG-IV): sequencing the most valuable type-strain genomes for metagenomic binning, comparative biology and taxonomic classification.</title>
        <authorList>
            <person name="Goeker M."/>
        </authorList>
    </citation>
    <scope>NUCLEOTIDE SEQUENCE [LARGE SCALE GENOMIC DNA]</scope>
    <source>
        <strain evidence="15 16">YIM 65646</strain>
    </source>
</reference>
<protein>
    <recommendedName>
        <fullName evidence="11">Bifunctional protein FolD</fullName>
    </recommendedName>
    <domain>
        <recommendedName>
            <fullName evidence="11">Methylenetetrahydrofolate dehydrogenase</fullName>
            <ecNumber evidence="11">1.5.1.5</ecNumber>
        </recommendedName>
    </domain>
    <domain>
        <recommendedName>
            <fullName evidence="11">Methenyltetrahydrofolate cyclohydrolase</fullName>
            <ecNumber evidence="11">3.5.4.9</ecNumber>
        </recommendedName>
    </domain>
</protein>
<comment type="caution">
    <text evidence="15">The sequence shown here is derived from an EMBL/GenBank/DDBJ whole genome shotgun (WGS) entry which is preliminary data.</text>
</comment>
<comment type="pathway">
    <text evidence="1 11">One-carbon metabolism; tetrahydrofolate interconversion.</text>
</comment>
<evidence type="ECO:0000313" key="15">
    <source>
        <dbReference type="EMBL" id="MBB6037461.1"/>
    </source>
</evidence>
<dbReference type="InterPro" id="IPR007044">
    <property type="entry name" value="Cyclodeamin/CycHdrlase"/>
</dbReference>
<dbReference type="Gene3D" id="3.40.50.720">
    <property type="entry name" value="NAD(P)-binding Rossmann-like Domain"/>
    <property type="match status" value="1"/>
</dbReference>
<dbReference type="GO" id="GO:0004488">
    <property type="term" value="F:methylenetetrahydrofolate dehydrogenase (NADP+) activity"/>
    <property type="evidence" value="ECO:0007669"/>
    <property type="project" value="UniProtKB-UniRule"/>
</dbReference>
<keyword evidence="4 11" id="KW-0658">Purine biosynthesis</keyword>
<dbReference type="RefSeq" id="WP_221331145.1">
    <property type="nucleotide sequence ID" value="NZ_BONT01000093.1"/>
</dbReference>
<evidence type="ECO:0000256" key="11">
    <source>
        <dbReference type="HAMAP-Rule" id="MF_01576"/>
    </source>
</evidence>
<dbReference type="GO" id="GO:0035999">
    <property type="term" value="P:tetrahydrofolate interconversion"/>
    <property type="evidence" value="ECO:0007669"/>
    <property type="project" value="UniProtKB-UniRule"/>
</dbReference>
<comment type="function">
    <text evidence="11">Catalyzes the oxidation of 5,10-methylenetetrahydrofolate to 5,10-methenyltetrahydrofolate and then the hydrolysis of 5,10-methenyltetrahydrofolate to 10-formyltetrahydrofolate.</text>
</comment>
<dbReference type="PANTHER" id="PTHR48099:SF5">
    <property type="entry name" value="C-1-TETRAHYDROFOLATE SYNTHASE, CYTOPLASMIC"/>
    <property type="match status" value="1"/>
</dbReference>
<name>A0A841FJG2_9ACTN</name>
<dbReference type="PRINTS" id="PR00085">
    <property type="entry name" value="THFDHDRGNASE"/>
</dbReference>
<dbReference type="Pfam" id="PF02882">
    <property type="entry name" value="THF_DHG_CYH_C"/>
    <property type="match status" value="1"/>
</dbReference>
<dbReference type="GO" id="GO:0006164">
    <property type="term" value="P:purine nucleotide biosynthetic process"/>
    <property type="evidence" value="ECO:0007669"/>
    <property type="project" value="UniProtKB-KW"/>
</dbReference>
<comment type="subunit">
    <text evidence="11">Homodimer.</text>
</comment>
<comment type="caution">
    <text evidence="11">Lacks conserved residue(s) required for the propagation of feature annotation.</text>
</comment>